<sequence>MTEVVRTVYALRCQRLLVEGGACETSVAIPVDTFCGGLLNDICIDIPPNGVDVCGRETNELLEDSYDIIEAWLPLLRKNPRFGATFLVTVPPYVVSLMLPLFMTSKEPDFTICVDAEVLFFLLLLP</sequence>
<dbReference type="EMBL" id="CAJVPT010010008">
    <property type="protein sequence ID" value="CAG8566358.1"/>
    <property type="molecule type" value="Genomic_DNA"/>
</dbReference>
<evidence type="ECO:0000313" key="2">
    <source>
        <dbReference type="Proteomes" id="UP000789525"/>
    </source>
</evidence>
<gene>
    <name evidence="1" type="ORF">ACOLOM_LOCUS5426</name>
</gene>
<name>A0ACA9M4F5_9GLOM</name>
<organism evidence="1 2">
    <name type="scientific">Acaulospora colombiana</name>
    <dbReference type="NCBI Taxonomy" id="27376"/>
    <lineage>
        <taxon>Eukaryota</taxon>
        <taxon>Fungi</taxon>
        <taxon>Fungi incertae sedis</taxon>
        <taxon>Mucoromycota</taxon>
        <taxon>Glomeromycotina</taxon>
        <taxon>Glomeromycetes</taxon>
        <taxon>Diversisporales</taxon>
        <taxon>Acaulosporaceae</taxon>
        <taxon>Acaulospora</taxon>
    </lineage>
</organism>
<evidence type="ECO:0000313" key="1">
    <source>
        <dbReference type="EMBL" id="CAG8566358.1"/>
    </source>
</evidence>
<feature type="non-terminal residue" evidence="1">
    <location>
        <position position="126"/>
    </location>
</feature>
<protein>
    <submittedName>
        <fullName evidence="1">14623_t:CDS:1</fullName>
    </submittedName>
</protein>
<comment type="caution">
    <text evidence="1">The sequence shown here is derived from an EMBL/GenBank/DDBJ whole genome shotgun (WGS) entry which is preliminary data.</text>
</comment>
<reference evidence="1" key="1">
    <citation type="submission" date="2021-06" db="EMBL/GenBank/DDBJ databases">
        <authorList>
            <person name="Kallberg Y."/>
            <person name="Tangrot J."/>
            <person name="Rosling A."/>
        </authorList>
    </citation>
    <scope>NUCLEOTIDE SEQUENCE</scope>
    <source>
        <strain evidence="1">CL356</strain>
    </source>
</reference>
<dbReference type="Proteomes" id="UP000789525">
    <property type="component" value="Unassembled WGS sequence"/>
</dbReference>
<keyword evidence="2" id="KW-1185">Reference proteome</keyword>
<accession>A0ACA9M4F5</accession>
<proteinExistence type="predicted"/>